<name>A0A454JHW3_9NEIS</name>
<dbReference type="Gene3D" id="3.60.15.10">
    <property type="entry name" value="Ribonuclease Z/Hydroxyacylglutathione hydrolase-like"/>
    <property type="match status" value="1"/>
</dbReference>
<evidence type="ECO:0000313" key="4">
    <source>
        <dbReference type="Proteomes" id="UP000274139"/>
    </source>
</evidence>
<dbReference type="GO" id="GO:0005737">
    <property type="term" value="C:cytoplasm"/>
    <property type="evidence" value="ECO:0007669"/>
    <property type="project" value="TreeGrafter"/>
</dbReference>
<comment type="caution">
    <text evidence="3">The sequence shown here is derived from an EMBL/GenBank/DDBJ whole genome shotgun (WGS) entry which is preliminary data.</text>
</comment>
<dbReference type="Proteomes" id="UP000274139">
    <property type="component" value="Unassembled WGS sequence"/>
</dbReference>
<dbReference type="AlphaFoldDB" id="A0A454JHW3"/>
<dbReference type="Pfam" id="PF12706">
    <property type="entry name" value="Lactamase_B_2"/>
    <property type="match status" value="1"/>
</dbReference>
<keyword evidence="3" id="KW-0378">Hydrolase</keyword>
<dbReference type="GO" id="GO:0016787">
    <property type="term" value="F:hydrolase activity"/>
    <property type="evidence" value="ECO:0007669"/>
    <property type="project" value="UniProtKB-KW"/>
</dbReference>
<gene>
    <name evidence="3" type="ORF">EAY64_11210</name>
</gene>
<evidence type="ECO:0000259" key="2">
    <source>
        <dbReference type="Pfam" id="PF12706"/>
    </source>
</evidence>
<reference evidence="3 4" key="1">
    <citation type="submission" date="2018-10" db="EMBL/GenBank/DDBJ databases">
        <title>Draft genome sequence of Aquitalea MWU14-2217 isolated from a wild cranberry bog in Provincetown, Massachusetts.</title>
        <authorList>
            <person name="Ebadzadsahrai G."/>
            <person name="Soby S."/>
        </authorList>
    </citation>
    <scope>NUCLEOTIDE SEQUENCE [LARGE SCALE GENOMIC DNA]</scope>
    <source>
        <strain evidence="3 4">MWU14-2217</strain>
    </source>
</reference>
<feature type="domain" description="Metallo-beta-lactamase" evidence="2">
    <location>
        <begin position="96"/>
        <end position="289"/>
    </location>
</feature>
<dbReference type="PANTHER" id="PTHR15032">
    <property type="entry name" value="N-ACYL-PHOSPHATIDYLETHANOLAMINE-HYDROLYZING PHOSPHOLIPASE D"/>
    <property type="match status" value="1"/>
</dbReference>
<evidence type="ECO:0000256" key="1">
    <source>
        <dbReference type="SAM" id="MobiDB-lite"/>
    </source>
</evidence>
<dbReference type="PANTHER" id="PTHR15032:SF4">
    <property type="entry name" value="N-ACYL-PHOSPHATIDYLETHANOLAMINE-HYDROLYZING PHOSPHOLIPASE D"/>
    <property type="match status" value="1"/>
</dbReference>
<feature type="region of interest" description="Disordered" evidence="1">
    <location>
        <begin position="1"/>
        <end position="33"/>
    </location>
</feature>
<dbReference type="SUPFAM" id="SSF56281">
    <property type="entry name" value="Metallo-hydrolase/oxidoreductase"/>
    <property type="match status" value="1"/>
</dbReference>
<organism evidence="3 4">
    <name type="scientific">Aquitalea palustris</name>
    <dbReference type="NCBI Taxonomy" id="2480983"/>
    <lineage>
        <taxon>Bacteria</taxon>
        <taxon>Pseudomonadati</taxon>
        <taxon>Pseudomonadota</taxon>
        <taxon>Betaproteobacteria</taxon>
        <taxon>Neisseriales</taxon>
        <taxon>Chromobacteriaceae</taxon>
        <taxon>Aquitalea</taxon>
    </lineage>
</organism>
<dbReference type="RefSeq" id="WP_103524855.1">
    <property type="nucleotide sequence ID" value="NZ_JAIZDC010000008.1"/>
</dbReference>
<protein>
    <submittedName>
        <fullName evidence="3">Hydrolase</fullName>
    </submittedName>
</protein>
<dbReference type="OrthoDB" id="9805728at2"/>
<evidence type="ECO:0000313" key="3">
    <source>
        <dbReference type="EMBL" id="RMC96963.1"/>
    </source>
</evidence>
<keyword evidence="4" id="KW-1185">Reference proteome</keyword>
<feature type="compositionally biased region" description="Low complexity" evidence="1">
    <location>
        <begin position="9"/>
        <end position="19"/>
    </location>
</feature>
<dbReference type="EMBL" id="RFAR01000044">
    <property type="protein sequence ID" value="RMC96963.1"/>
    <property type="molecule type" value="Genomic_DNA"/>
</dbReference>
<proteinExistence type="predicted"/>
<accession>A0A454JHW3</accession>
<dbReference type="InterPro" id="IPR036866">
    <property type="entry name" value="RibonucZ/Hydroxyglut_hydro"/>
</dbReference>
<sequence>MPTLTTDKPAAGPASASGSLLRDGRYRNAQPRRAGGLRDTLRIMLRFFTDKSPHAVPAQPIRPLPLSPADLASAPDNSLWRLGHSTVLFKLDGAFLLTDPVFGQRASPFSFIGPKRFHAPPIALDDLPQLDVVIISHDHYDHLDRASVLALQHKTRRFVTPLGVGQRLQDWGIPAEKIQQLDWWQGVDAGPLHITATPAQHFSGRGLRDGNHTLWASWVIRSSQSRVFFSGDSGYFDGFREIGRRHGPFDLTLLENGAYNEDWADVHMHPEQTLQAHLDLRGAVLIPIHNGTFDLALHGWTEPLERISTLAAQHDVCLRTPRFGERLDILHPAQTQAWWQSQTTLIHTPSKCPQLAKLHFRLLPKQS</sequence>
<dbReference type="InterPro" id="IPR001279">
    <property type="entry name" value="Metallo-B-lactamas"/>
</dbReference>